<dbReference type="GO" id="GO:0005886">
    <property type="term" value="C:plasma membrane"/>
    <property type="evidence" value="ECO:0007669"/>
    <property type="project" value="UniProtKB-SubCell"/>
</dbReference>
<keyword evidence="2" id="KW-1003">Cell membrane</keyword>
<dbReference type="InterPro" id="IPR010559">
    <property type="entry name" value="Sig_transdc_His_kin_internal"/>
</dbReference>
<evidence type="ECO:0000259" key="9">
    <source>
        <dbReference type="PROSITE" id="PS50885"/>
    </source>
</evidence>
<proteinExistence type="predicted"/>
<dbReference type="STRING" id="872970.SAMN04488134_102193"/>
<dbReference type="SUPFAM" id="SSF55874">
    <property type="entry name" value="ATPase domain of HSP90 chaperone/DNA topoisomerase II/histidine kinase"/>
    <property type="match status" value="1"/>
</dbReference>
<accession>A0A1H8K8D1</accession>
<dbReference type="Gene3D" id="3.30.565.10">
    <property type="entry name" value="Histidine kinase-like ATPase, C-terminal domain"/>
    <property type="match status" value="1"/>
</dbReference>
<evidence type="ECO:0000256" key="1">
    <source>
        <dbReference type="ARBA" id="ARBA00004651"/>
    </source>
</evidence>
<dbReference type="GO" id="GO:0000155">
    <property type="term" value="F:phosphorelay sensor kinase activity"/>
    <property type="evidence" value="ECO:0007669"/>
    <property type="project" value="InterPro"/>
</dbReference>
<feature type="domain" description="HAMP" evidence="9">
    <location>
        <begin position="305"/>
        <end position="357"/>
    </location>
</feature>
<name>A0A1H8K8D1_9BACI</name>
<feature type="coiled-coil region" evidence="7">
    <location>
        <begin position="338"/>
        <end position="384"/>
    </location>
</feature>
<evidence type="ECO:0000313" key="11">
    <source>
        <dbReference type="Proteomes" id="UP000199300"/>
    </source>
</evidence>
<keyword evidence="8" id="KW-1133">Transmembrane helix</keyword>
<keyword evidence="6 8" id="KW-0472">Membrane</keyword>
<sequence>MKKIMQLFNHLKLRNKFLIVYILSVFIPIVFSNYFFYLRTTDRFLEQKRTDINLVVDQVEDEFKRLTDQAIGLTTTLFLDVRLYDFLDYNYASPIDYVEAYNEVIRQYNTSTPLYHSIQNLIFYTNNPTFIFSGGVSPITMTVINEPWYDEIQQTNRPFLYHDRNTSEELQISVIKKLNYFYLYDSYEKILQIKLNPVAFRQIFNNVTLQGHLYLLDESGYIVYTNDPDLNWGDYDVQLADLELSDDHIVTRRLLSDNYFEKLEIVGVVDSAIFFQEKIEDSSYILILSLVNFILPTFIIFFLSKSIHSRLGKVLRHMKKIEKQHFEEYPYVEYADEIGQITRQINRMTRKINQLFNDVFRANLEKKDLQLKEKQAQLSALQSQINPHFLFNSLETIRMRSYFKGEDETAQIIEHMAGIFRNALTWGKDWVPVANELKLIYAFLEIQKYRFGDKLSYEVNVDPAIKLQRIPNLVFLPFVENASIHGIEPLKENGRIEITITGDKDRIIFRITDNGVGMSQQQKDRILMKLKNEESMGENVGIQNVYYRLKLYYKQEFAFNLITEKEKGTTIEIRIPTQAVLE</sequence>
<protein>
    <submittedName>
        <fullName evidence="10">Two-component system, sensor histidine kinase YesM</fullName>
    </submittedName>
</protein>
<dbReference type="OrthoDB" id="9776552at2"/>
<evidence type="ECO:0000256" key="5">
    <source>
        <dbReference type="ARBA" id="ARBA00022777"/>
    </source>
</evidence>
<dbReference type="SUPFAM" id="SSF158472">
    <property type="entry name" value="HAMP domain-like"/>
    <property type="match status" value="1"/>
</dbReference>
<reference evidence="10 11" key="1">
    <citation type="submission" date="2016-10" db="EMBL/GenBank/DDBJ databases">
        <authorList>
            <person name="de Groot N.N."/>
        </authorList>
    </citation>
    <scope>NUCLEOTIDE SEQUENCE [LARGE SCALE GENOMIC DNA]</scope>
    <source>
        <strain evidence="10 11">CGMCC 1.10434</strain>
    </source>
</reference>
<organism evidence="10 11">
    <name type="scientific">Amphibacillus marinus</name>
    <dbReference type="NCBI Taxonomy" id="872970"/>
    <lineage>
        <taxon>Bacteria</taxon>
        <taxon>Bacillati</taxon>
        <taxon>Bacillota</taxon>
        <taxon>Bacilli</taxon>
        <taxon>Bacillales</taxon>
        <taxon>Bacillaceae</taxon>
        <taxon>Amphibacillus</taxon>
    </lineage>
</organism>
<evidence type="ECO:0000256" key="3">
    <source>
        <dbReference type="ARBA" id="ARBA00022553"/>
    </source>
</evidence>
<keyword evidence="3" id="KW-0597">Phosphoprotein</keyword>
<evidence type="ECO:0000256" key="2">
    <source>
        <dbReference type="ARBA" id="ARBA00022475"/>
    </source>
</evidence>
<dbReference type="SMART" id="SM00304">
    <property type="entry name" value="HAMP"/>
    <property type="match status" value="1"/>
</dbReference>
<dbReference type="InterPro" id="IPR036890">
    <property type="entry name" value="HATPase_C_sf"/>
</dbReference>
<dbReference type="Pfam" id="PF06580">
    <property type="entry name" value="His_kinase"/>
    <property type="match status" value="1"/>
</dbReference>
<keyword evidence="5 10" id="KW-0418">Kinase</keyword>
<dbReference type="RefSeq" id="WP_091495400.1">
    <property type="nucleotide sequence ID" value="NZ_FODJ01000002.1"/>
</dbReference>
<dbReference type="EMBL" id="FODJ01000002">
    <property type="protein sequence ID" value="SEN88658.1"/>
    <property type="molecule type" value="Genomic_DNA"/>
</dbReference>
<feature type="transmembrane region" description="Helical" evidence="8">
    <location>
        <begin position="284"/>
        <end position="303"/>
    </location>
</feature>
<dbReference type="PANTHER" id="PTHR34220">
    <property type="entry name" value="SENSOR HISTIDINE KINASE YPDA"/>
    <property type="match status" value="1"/>
</dbReference>
<dbReference type="CDD" id="cd06225">
    <property type="entry name" value="HAMP"/>
    <property type="match status" value="1"/>
</dbReference>
<dbReference type="PANTHER" id="PTHR34220:SF7">
    <property type="entry name" value="SENSOR HISTIDINE KINASE YPDA"/>
    <property type="match status" value="1"/>
</dbReference>
<evidence type="ECO:0000256" key="7">
    <source>
        <dbReference type="SAM" id="Coils"/>
    </source>
</evidence>
<evidence type="ECO:0000256" key="4">
    <source>
        <dbReference type="ARBA" id="ARBA00022679"/>
    </source>
</evidence>
<dbReference type="InterPro" id="IPR003660">
    <property type="entry name" value="HAMP_dom"/>
</dbReference>
<comment type="subcellular location">
    <subcellularLocation>
        <location evidence="1">Cell membrane</location>
        <topology evidence="1">Multi-pass membrane protein</topology>
    </subcellularLocation>
</comment>
<dbReference type="Pfam" id="PF02518">
    <property type="entry name" value="HATPase_c"/>
    <property type="match status" value="1"/>
</dbReference>
<dbReference type="InterPro" id="IPR050640">
    <property type="entry name" value="Bact_2-comp_sensor_kinase"/>
</dbReference>
<dbReference type="Proteomes" id="UP000199300">
    <property type="component" value="Unassembled WGS sequence"/>
</dbReference>
<gene>
    <name evidence="10" type="ORF">SAMN04488134_102193</name>
</gene>
<keyword evidence="11" id="KW-1185">Reference proteome</keyword>
<evidence type="ECO:0000256" key="8">
    <source>
        <dbReference type="SAM" id="Phobius"/>
    </source>
</evidence>
<dbReference type="Gene3D" id="6.10.340.10">
    <property type="match status" value="1"/>
</dbReference>
<keyword evidence="7" id="KW-0175">Coiled coil</keyword>
<dbReference type="PROSITE" id="PS50885">
    <property type="entry name" value="HAMP"/>
    <property type="match status" value="1"/>
</dbReference>
<evidence type="ECO:0000313" key="10">
    <source>
        <dbReference type="EMBL" id="SEN88658.1"/>
    </source>
</evidence>
<evidence type="ECO:0000256" key="6">
    <source>
        <dbReference type="ARBA" id="ARBA00023136"/>
    </source>
</evidence>
<keyword evidence="8" id="KW-0812">Transmembrane</keyword>
<keyword evidence="4" id="KW-0808">Transferase</keyword>
<dbReference type="InterPro" id="IPR003594">
    <property type="entry name" value="HATPase_dom"/>
</dbReference>
<feature type="transmembrane region" description="Helical" evidence="8">
    <location>
        <begin position="20"/>
        <end position="38"/>
    </location>
</feature>
<dbReference type="AlphaFoldDB" id="A0A1H8K8D1"/>